<dbReference type="SUPFAM" id="SSF57850">
    <property type="entry name" value="RING/U-box"/>
    <property type="match status" value="1"/>
</dbReference>
<dbReference type="AlphaFoldDB" id="A0A8C5UJI4"/>
<dbReference type="InterPro" id="IPR017907">
    <property type="entry name" value="Znf_RING_CS"/>
</dbReference>
<evidence type="ECO:0000256" key="1">
    <source>
        <dbReference type="ARBA" id="ARBA00000900"/>
    </source>
</evidence>
<keyword evidence="4" id="KW-0479">Metal-binding</keyword>
<reference evidence="12" key="2">
    <citation type="submission" date="2025-09" db="UniProtKB">
        <authorList>
            <consortium name="Ensembl"/>
        </authorList>
    </citation>
    <scope>IDENTIFICATION</scope>
</reference>
<organism evidence="12 13">
    <name type="scientific">Malurus cyaneus samueli</name>
    <dbReference type="NCBI Taxonomy" id="2593467"/>
    <lineage>
        <taxon>Eukaryota</taxon>
        <taxon>Metazoa</taxon>
        <taxon>Chordata</taxon>
        <taxon>Craniata</taxon>
        <taxon>Vertebrata</taxon>
        <taxon>Euteleostomi</taxon>
        <taxon>Archelosauria</taxon>
        <taxon>Archosauria</taxon>
        <taxon>Dinosauria</taxon>
        <taxon>Saurischia</taxon>
        <taxon>Theropoda</taxon>
        <taxon>Coelurosauria</taxon>
        <taxon>Aves</taxon>
        <taxon>Neognathae</taxon>
        <taxon>Neoaves</taxon>
        <taxon>Telluraves</taxon>
        <taxon>Australaves</taxon>
        <taxon>Passeriformes</taxon>
        <taxon>Meliphagoidea</taxon>
        <taxon>Maluridae</taxon>
        <taxon>Malurus</taxon>
    </lineage>
</organism>
<evidence type="ECO:0000256" key="5">
    <source>
        <dbReference type="ARBA" id="ARBA00022771"/>
    </source>
</evidence>
<evidence type="ECO:0000256" key="3">
    <source>
        <dbReference type="ARBA" id="ARBA00022679"/>
    </source>
</evidence>
<dbReference type="PANTHER" id="PTHR46077">
    <property type="entry name" value="E3 UBIQUITIN-PROTEIN LIGASE TOPORS"/>
    <property type="match status" value="1"/>
</dbReference>
<keyword evidence="3" id="KW-0808">Transferase</keyword>
<reference evidence="12" key="1">
    <citation type="submission" date="2025-08" db="UniProtKB">
        <authorList>
            <consortium name="Ensembl"/>
        </authorList>
    </citation>
    <scope>IDENTIFICATION</scope>
</reference>
<evidence type="ECO:0000256" key="6">
    <source>
        <dbReference type="ARBA" id="ARBA00022833"/>
    </source>
</evidence>
<accession>A0A8C5UJI4</accession>
<dbReference type="GO" id="GO:0061630">
    <property type="term" value="F:ubiquitin protein ligase activity"/>
    <property type="evidence" value="ECO:0007669"/>
    <property type="project" value="UniProtKB-EC"/>
</dbReference>
<dbReference type="InterPro" id="IPR001841">
    <property type="entry name" value="Znf_RING"/>
</dbReference>
<keyword evidence="13" id="KW-1185">Reference proteome</keyword>
<dbReference type="OrthoDB" id="21204at2759"/>
<evidence type="ECO:0000256" key="7">
    <source>
        <dbReference type="ARBA" id="ARBA00023015"/>
    </source>
</evidence>
<evidence type="ECO:0000256" key="2">
    <source>
        <dbReference type="ARBA" id="ARBA00012483"/>
    </source>
</evidence>
<evidence type="ECO:0000313" key="12">
    <source>
        <dbReference type="Ensembl" id="ENSMCSP00000022941.1"/>
    </source>
</evidence>
<evidence type="ECO:0000259" key="11">
    <source>
        <dbReference type="PROSITE" id="PS50089"/>
    </source>
</evidence>
<dbReference type="GO" id="GO:0000209">
    <property type="term" value="P:protein polyubiquitination"/>
    <property type="evidence" value="ECO:0007669"/>
    <property type="project" value="TreeGrafter"/>
</dbReference>
<comment type="catalytic activity">
    <reaction evidence="1">
        <text>S-ubiquitinyl-[E2 ubiquitin-conjugating enzyme]-L-cysteine + [acceptor protein]-L-lysine = [E2 ubiquitin-conjugating enzyme]-L-cysteine + N(6)-ubiquitinyl-[acceptor protein]-L-lysine.</text>
        <dbReference type="EC" id="2.3.2.27"/>
    </reaction>
</comment>
<evidence type="ECO:0000256" key="8">
    <source>
        <dbReference type="ARBA" id="ARBA00023163"/>
    </source>
</evidence>
<keyword evidence="5 9" id="KW-0863">Zinc-finger</keyword>
<dbReference type="GO" id="GO:0008270">
    <property type="term" value="F:zinc ion binding"/>
    <property type="evidence" value="ECO:0007669"/>
    <property type="project" value="UniProtKB-KW"/>
</dbReference>
<protein>
    <recommendedName>
        <fullName evidence="2">RING-type E3 ubiquitin transferase</fullName>
        <ecNumber evidence="2">2.3.2.27</ecNumber>
    </recommendedName>
</protein>
<dbReference type="Proteomes" id="UP000694560">
    <property type="component" value="Unplaced"/>
</dbReference>
<keyword evidence="8" id="KW-0804">Transcription</keyword>
<dbReference type="PROSITE" id="PS00518">
    <property type="entry name" value="ZF_RING_1"/>
    <property type="match status" value="1"/>
</dbReference>
<keyword evidence="6" id="KW-0862">Zinc</keyword>
<dbReference type="Ensembl" id="ENSMCST00000023520.1">
    <property type="protein sequence ID" value="ENSMCSP00000022941.1"/>
    <property type="gene ID" value="ENSMCSG00000015954.1"/>
</dbReference>
<sequence>WGGHGPDAAATPGHSPWSTNRSTEREWSCPICQDAHEDAAYAMPCGHQFCLGCIMHWADRKPACPVCGRTILIVKFSVREEDDYLQCLVTPSGVLSEPHSQAGRASSHLARNNPHCLVSSLPSSSQGTLSPAEQGVMTFSESKHHFVGITRVLWLITALRAD</sequence>
<evidence type="ECO:0000313" key="13">
    <source>
        <dbReference type="Proteomes" id="UP000694560"/>
    </source>
</evidence>
<evidence type="ECO:0000256" key="4">
    <source>
        <dbReference type="ARBA" id="ARBA00022723"/>
    </source>
</evidence>
<dbReference type="Gene3D" id="3.30.40.10">
    <property type="entry name" value="Zinc/RING finger domain, C3HC4 (zinc finger)"/>
    <property type="match status" value="1"/>
</dbReference>
<evidence type="ECO:0000256" key="10">
    <source>
        <dbReference type="SAM" id="MobiDB-lite"/>
    </source>
</evidence>
<dbReference type="InterPro" id="IPR013083">
    <property type="entry name" value="Znf_RING/FYVE/PHD"/>
</dbReference>
<evidence type="ECO:0000256" key="9">
    <source>
        <dbReference type="PROSITE-ProRule" id="PRU00175"/>
    </source>
</evidence>
<feature type="region of interest" description="Disordered" evidence="10">
    <location>
        <begin position="1"/>
        <end position="22"/>
    </location>
</feature>
<dbReference type="PANTHER" id="PTHR46077:SF1">
    <property type="entry name" value="TOP1 BINDING ARGININE_SERINE RICH PROTEIN, E3 UBIQUITIN LIGASE"/>
    <property type="match status" value="1"/>
</dbReference>
<dbReference type="EC" id="2.3.2.27" evidence="2"/>
<dbReference type="PROSITE" id="PS50089">
    <property type="entry name" value="ZF_RING_2"/>
    <property type="match status" value="1"/>
</dbReference>
<feature type="domain" description="RING-type" evidence="11">
    <location>
        <begin position="29"/>
        <end position="67"/>
    </location>
</feature>
<keyword evidence="7" id="KW-0805">Transcription regulation</keyword>
<dbReference type="GO" id="GO:0006513">
    <property type="term" value="P:protein monoubiquitination"/>
    <property type="evidence" value="ECO:0007669"/>
    <property type="project" value="TreeGrafter"/>
</dbReference>
<dbReference type="Pfam" id="PF13923">
    <property type="entry name" value="zf-C3HC4_2"/>
    <property type="match status" value="1"/>
</dbReference>
<dbReference type="SMART" id="SM00184">
    <property type="entry name" value="RING"/>
    <property type="match status" value="1"/>
</dbReference>
<name>A0A8C5UJI4_9PASS</name>
<proteinExistence type="predicted"/>